<dbReference type="SUPFAM" id="SSF55729">
    <property type="entry name" value="Acyl-CoA N-acyltransferases (Nat)"/>
    <property type="match status" value="1"/>
</dbReference>
<dbReference type="InterPro" id="IPR000182">
    <property type="entry name" value="GNAT_dom"/>
</dbReference>
<dbReference type="OrthoDB" id="583082at2"/>
<dbReference type="InterPro" id="IPR016181">
    <property type="entry name" value="Acyl_CoA_acyltransferase"/>
</dbReference>
<dbReference type="EMBL" id="PPSK01000042">
    <property type="protein sequence ID" value="POB00766.1"/>
    <property type="molecule type" value="Genomic_DNA"/>
</dbReference>
<evidence type="ECO:0000313" key="2">
    <source>
        <dbReference type="EMBL" id="POB00766.1"/>
    </source>
</evidence>
<evidence type="ECO:0000259" key="1">
    <source>
        <dbReference type="PROSITE" id="PS51186"/>
    </source>
</evidence>
<keyword evidence="2" id="KW-0808">Transferase</keyword>
<proteinExistence type="predicted"/>
<protein>
    <submittedName>
        <fullName evidence="2">GNAT family N-acetyltransferase</fullName>
    </submittedName>
</protein>
<keyword evidence="3" id="KW-1185">Reference proteome</keyword>
<accession>A0A2P4EQ77</accession>
<gene>
    <name evidence="2" type="ORF">C1949_18980</name>
</gene>
<dbReference type="RefSeq" id="WP_104739935.1">
    <property type="nucleotide sequence ID" value="NZ_BMHR01000037.1"/>
</dbReference>
<sequence length="157" mass="17951">MSGVEYIAFQELNRTQLLDVVNKERVRKHLVSHDAFDEATLEAWIASKVDVDMTAGCKVRGIKVDGDVAGWCGIQYENGGYELAIVLDPLFWGIGVAVFKDVMEWASELGHREVALHLFNTRPEYKFLKKMASRVYESEMFGQRYTSYLLRVQKPRG</sequence>
<dbReference type="Gene3D" id="3.40.630.30">
    <property type="match status" value="1"/>
</dbReference>
<comment type="caution">
    <text evidence="2">The sequence shown here is derived from an EMBL/GenBank/DDBJ whole genome shotgun (WGS) entry which is preliminary data.</text>
</comment>
<evidence type="ECO:0000313" key="3">
    <source>
        <dbReference type="Proteomes" id="UP000243451"/>
    </source>
</evidence>
<dbReference type="AlphaFoldDB" id="A0A2P4EQ77"/>
<dbReference type="GO" id="GO:0016747">
    <property type="term" value="F:acyltransferase activity, transferring groups other than amino-acyl groups"/>
    <property type="evidence" value="ECO:0007669"/>
    <property type="project" value="InterPro"/>
</dbReference>
<dbReference type="PROSITE" id="PS51186">
    <property type="entry name" value="GNAT"/>
    <property type="match status" value="1"/>
</dbReference>
<reference evidence="2 3" key="1">
    <citation type="submission" date="2018-01" db="EMBL/GenBank/DDBJ databases">
        <title>Draft genome of the type strain Pseudomonas oceani DSM 100277 isolated from the deep water in Okinawa trough, northwestern Pacific Ocean.</title>
        <authorList>
            <person name="Gomila M."/>
            <person name="Mulet M."/>
            <person name="Garcia-Valdes E."/>
            <person name="Lalucat J."/>
        </authorList>
    </citation>
    <scope>NUCLEOTIDE SEQUENCE [LARGE SCALE GENOMIC DNA]</scope>
    <source>
        <strain evidence="2 3">DSM 100277</strain>
    </source>
</reference>
<organism evidence="2 3">
    <name type="scientific">Halopseudomonas oceani</name>
    <dbReference type="NCBI Taxonomy" id="1708783"/>
    <lineage>
        <taxon>Bacteria</taxon>
        <taxon>Pseudomonadati</taxon>
        <taxon>Pseudomonadota</taxon>
        <taxon>Gammaproteobacteria</taxon>
        <taxon>Pseudomonadales</taxon>
        <taxon>Pseudomonadaceae</taxon>
        <taxon>Halopseudomonas</taxon>
    </lineage>
</organism>
<feature type="domain" description="N-acetyltransferase" evidence="1">
    <location>
        <begin position="4"/>
        <end position="157"/>
    </location>
</feature>
<name>A0A2P4EQ77_9GAMM</name>
<dbReference type="Pfam" id="PF00583">
    <property type="entry name" value="Acetyltransf_1"/>
    <property type="match status" value="1"/>
</dbReference>
<dbReference type="Proteomes" id="UP000243451">
    <property type="component" value="Unassembled WGS sequence"/>
</dbReference>